<accession>A0A1A3U9D6</accession>
<dbReference type="InterPro" id="IPR019270">
    <property type="entry name" value="DUF2283"/>
</dbReference>
<dbReference type="EMBL" id="LZMF01000004">
    <property type="protein sequence ID" value="OBK91491.1"/>
    <property type="molecule type" value="Genomic_DNA"/>
</dbReference>
<dbReference type="Pfam" id="PF10049">
    <property type="entry name" value="DUF2283"/>
    <property type="match status" value="1"/>
</dbReference>
<evidence type="ECO:0000313" key="1">
    <source>
        <dbReference type="EMBL" id="OBK91491.1"/>
    </source>
</evidence>
<protein>
    <recommendedName>
        <fullName evidence="3">DUF2283 domain-containing protein</fullName>
    </recommendedName>
</protein>
<dbReference type="AlphaFoldDB" id="A0A1A3U9D6"/>
<reference evidence="2" key="1">
    <citation type="submission" date="2016-06" db="EMBL/GenBank/DDBJ databases">
        <authorList>
            <person name="Sutton G."/>
            <person name="Brinkac L."/>
            <person name="Sanka R."/>
            <person name="Adams M."/>
            <person name="Lau E."/>
            <person name="Garcia-Basteiro A."/>
            <person name="Lopez-Varela E."/>
            <person name="Palencia S."/>
        </authorList>
    </citation>
    <scope>NUCLEOTIDE SEQUENCE [LARGE SCALE GENOMIC DNA]</scope>
    <source>
        <strain evidence="2">1274684.2</strain>
    </source>
</reference>
<dbReference type="Proteomes" id="UP000093759">
    <property type="component" value="Unassembled WGS sequence"/>
</dbReference>
<dbReference type="RefSeq" id="WP_065022651.1">
    <property type="nucleotide sequence ID" value="NZ_LZMF01000004.1"/>
</dbReference>
<evidence type="ECO:0008006" key="3">
    <source>
        <dbReference type="Google" id="ProtNLM"/>
    </source>
</evidence>
<gene>
    <name evidence="1" type="ORF">A5648_14105</name>
</gene>
<comment type="caution">
    <text evidence="1">The sequence shown here is derived from an EMBL/GenBank/DDBJ whole genome shotgun (WGS) entry which is preliminary data.</text>
</comment>
<name>A0A1A3U9D6_MYCSD</name>
<sequence>MSGDITLSIDTEVDAAYIKVSDHSVAKTIEISDDVQIDIDSTGTLVGVELLDLAAEIPADEIAARCQLPFPEIMMALVDARPLLRAASISSSISSSNSGQAYAGMLQPA</sequence>
<proteinExistence type="predicted"/>
<organism evidence="1 2">
    <name type="scientific">Mycolicibacter sinensis (strain JDM601)</name>
    <name type="common">Mycobacterium sinense</name>
    <dbReference type="NCBI Taxonomy" id="875328"/>
    <lineage>
        <taxon>Bacteria</taxon>
        <taxon>Bacillati</taxon>
        <taxon>Actinomycetota</taxon>
        <taxon>Actinomycetes</taxon>
        <taxon>Mycobacteriales</taxon>
        <taxon>Mycobacteriaceae</taxon>
        <taxon>Mycolicibacter</taxon>
    </lineage>
</organism>
<evidence type="ECO:0000313" key="2">
    <source>
        <dbReference type="Proteomes" id="UP000093759"/>
    </source>
</evidence>